<proteinExistence type="predicted"/>
<protein>
    <submittedName>
        <fullName evidence="1">Uncharacterized protein</fullName>
    </submittedName>
</protein>
<evidence type="ECO:0000313" key="2">
    <source>
        <dbReference type="Proteomes" id="UP000190906"/>
    </source>
</evidence>
<dbReference type="EMBL" id="MUAJ01000070">
    <property type="protein sequence ID" value="OOR07099.1"/>
    <property type="molecule type" value="Genomic_DNA"/>
</dbReference>
<organism evidence="1 2">
    <name type="scientific">Bacillus cereus</name>
    <dbReference type="NCBI Taxonomy" id="1396"/>
    <lineage>
        <taxon>Bacteria</taxon>
        <taxon>Bacillati</taxon>
        <taxon>Bacillota</taxon>
        <taxon>Bacilli</taxon>
        <taxon>Bacillales</taxon>
        <taxon>Bacillaceae</taxon>
        <taxon>Bacillus</taxon>
        <taxon>Bacillus cereus group</taxon>
    </lineage>
</organism>
<dbReference type="AlphaFoldDB" id="A0A1S9TBK8"/>
<gene>
    <name evidence="1" type="ORF">BW897_30545</name>
</gene>
<name>A0A1S9TBK8_BACCE</name>
<evidence type="ECO:0000313" key="1">
    <source>
        <dbReference type="EMBL" id="OOR07099.1"/>
    </source>
</evidence>
<dbReference type="Proteomes" id="UP000190906">
    <property type="component" value="Unassembled WGS sequence"/>
</dbReference>
<sequence>MLHFLRRLSPGTGIVLQYNCKRPTTATFHGFQNGAIILSDFDGFPGLAHLAIQAMNVISLGSFSGRYPRCCKECDCRNE</sequence>
<accession>A0A1S9TBK8</accession>
<comment type="caution">
    <text evidence="1">The sequence shown here is derived from an EMBL/GenBank/DDBJ whole genome shotgun (WGS) entry which is preliminary data.</text>
</comment>
<reference evidence="1 2" key="1">
    <citation type="submission" date="2017-01" db="EMBL/GenBank/DDBJ databases">
        <title>Bacillus cereus isolates.</title>
        <authorList>
            <person name="Beno S.M."/>
        </authorList>
    </citation>
    <scope>NUCLEOTIDE SEQUENCE [LARGE SCALE GENOMIC DNA]</scope>
    <source>
        <strain evidence="1 2">FSL H8-0485</strain>
    </source>
</reference>